<dbReference type="Proteomes" id="UP001168528">
    <property type="component" value="Unassembled WGS sequence"/>
</dbReference>
<dbReference type="EMBL" id="JAUKPO010000040">
    <property type="protein sequence ID" value="MDO1450989.1"/>
    <property type="molecule type" value="Genomic_DNA"/>
</dbReference>
<protein>
    <recommendedName>
        <fullName evidence="3">Lipocalin-like domain-containing protein</fullName>
    </recommendedName>
</protein>
<accession>A0ABT8RFW0</accession>
<dbReference type="RefSeq" id="WP_302041789.1">
    <property type="nucleotide sequence ID" value="NZ_JAUKPO010000040.1"/>
</dbReference>
<reference evidence="1" key="1">
    <citation type="submission" date="2023-07" db="EMBL/GenBank/DDBJ databases">
        <title>The genome sequence of Rhodocytophaga aerolata KACC 12507.</title>
        <authorList>
            <person name="Zhang X."/>
        </authorList>
    </citation>
    <scope>NUCLEOTIDE SEQUENCE</scope>
    <source>
        <strain evidence="1">KACC 12507</strain>
    </source>
</reference>
<keyword evidence="2" id="KW-1185">Reference proteome</keyword>
<organism evidence="1 2">
    <name type="scientific">Rhodocytophaga aerolata</name>
    <dbReference type="NCBI Taxonomy" id="455078"/>
    <lineage>
        <taxon>Bacteria</taxon>
        <taxon>Pseudomonadati</taxon>
        <taxon>Bacteroidota</taxon>
        <taxon>Cytophagia</taxon>
        <taxon>Cytophagales</taxon>
        <taxon>Rhodocytophagaceae</taxon>
        <taxon>Rhodocytophaga</taxon>
    </lineage>
</organism>
<comment type="caution">
    <text evidence="1">The sequence shown here is derived from an EMBL/GenBank/DDBJ whole genome shotgun (WGS) entry which is preliminary data.</text>
</comment>
<gene>
    <name evidence="1" type="ORF">Q0590_32240</name>
</gene>
<evidence type="ECO:0000313" key="1">
    <source>
        <dbReference type="EMBL" id="MDO1450989.1"/>
    </source>
</evidence>
<name>A0ABT8RFW0_9BACT</name>
<proteinExistence type="predicted"/>
<sequence length="124" mass="13907">MMQGILAQSQANLHSQVVGTWKLISQKGIFIDGVAFTTDLSKNTQYKILTPTHWMYINYNQDSLRGGGDVGTYQLKGNKYVEALTDGYKTDFTLKVERGKLHQDGAIITPDGKKAMFHEIYESS</sequence>
<evidence type="ECO:0008006" key="3">
    <source>
        <dbReference type="Google" id="ProtNLM"/>
    </source>
</evidence>
<evidence type="ECO:0000313" key="2">
    <source>
        <dbReference type="Proteomes" id="UP001168528"/>
    </source>
</evidence>